<organism evidence="2 3">
    <name type="scientific">Hibiscus sabdariffa</name>
    <name type="common">roselle</name>
    <dbReference type="NCBI Taxonomy" id="183260"/>
    <lineage>
        <taxon>Eukaryota</taxon>
        <taxon>Viridiplantae</taxon>
        <taxon>Streptophyta</taxon>
        <taxon>Embryophyta</taxon>
        <taxon>Tracheophyta</taxon>
        <taxon>Spermatophyta</taxon>
        <taxon>Magnoliopsida</taxon>
        <taxon>eudicotyledons</taxon>
        <taxon>Gunneridae</taxon>
        <taxon>Pentapetalae</taxon>
        <taxon>rosids</taxon>
        <taxon>malvids</taxon>
        <taxon>Malvales</taxon>
        <taxon>Malvaceae</taxon>
        <taxon>Malvoideae</taxon>
        <taxon>Hibiscus</taxon>
    </lineage>
</organism>
<feature type="domain" description="RNase H type-1" evidence="1">
    <location>
        <begin position="155"/>
        <end position="274"/>
    </location>
</feature>
<protein>
    <recommendedName>
        <fullName evidence="1">RNase H type-1 domain-containing protein</fullName>
    </recommendedName>
</protein>
<dbReference type="InterPro" id="IPR036397">
    <property type="entry name" value="RNaseH_sf"/>
</dbReference>
<dbReference type="PANTHER" id="PTHR47723:SF13">
    <property type="entry name" value="PUTATIVE-RELATED"/>
    <property type="match status" value="1"/>
</dbReference>
<dbReference type="InterPro" id="IPR053151">
    <property type="entry name" value="RNase_H-like"/>
</dbReference>
<sequence>MHERFLTNVEWVRQHSADWDLCEICEDGCEDIEHVLRSCIAAKGVWGRIIPHETQEVFFSLPVHKWLTKNMFNTSFVASDEEWPARFVIVCRLIWKHQCSLLLVPEMGPLEDINAKGNRLVDECRRAFSRQAETRCAHPSDTCWKRPSDEWIKVNVDATISTSDSTTSIGVVFHDNKGRWLYGVARSIGRCNVLLAELWGNREGLLHAWSCSYRHIAPEPDSLKAVRIFTSVSTVMKENGLVLSIKRWLNRGWQVRVQHVGHGYNRVADKMAARGRESMLTTTIFTMAPDNIRDLIGEEMVHSAPARGSLVREGVVPFDPGGS</sequence>
<keyword evidence="3" id="KW-1185">Reference proteome</keyword>
<reference evidence="2 3" key="1">
    <citation type="journal article" date="2024" name="G3 (Bethesda)">
        <title>Genome assembly of Hibiscus sabdariffa L. provides insights into metabolisms of medicinal natural products.</title>
        <authorList>
            <person name="Kim T."/>
        </authorList>
    </citation>
    <scope>NUCLEOTIDE SEQUENCE [LARGE SCALE GENOMIC DNA]</scope>
    <source>
        <strain evidence="2">TK-2024</strain>
        <tissue evidence="2">Old leaves</tissue>
    </source>
</reference>
<gene>
    <name evidence="2" type="ORF">V6N12_024114</name>
</gene>
<dbReference type="InterPro" id="IPR012337">
    <property type="entry name" value="RNaseH-like_sf"/>
</dbReference>
<dbReference type="PANTHER" id="PTHR47723">
    <property type="entry name" value="OS05G0353850 PROTEIN"/>
    <property type="match status" value="1"/>
</dbReference>
<dbReference type="Pfam" id="PF13456">
    <property type="entry name" value="RVT_3"/>
    <property type="match status" value="1"/>
</dbReference>
<dbReference type="Proteomes" id="UP001472677">
    <property type="component" value="Unassembled WGS sequence"/>
</dbReference>
<evidence type="ECO:0000313" key="3">
    <source>
        <dbReference type="Proteomes" id="UP001472677"/>
    </source>
</evidence>
<dbReference type="SUPFAM" id="SSF53098">
    <property type="entry name" value="Ribonuclease H-like"/>
    <property type="match status" value="1"/>
</dbReference>
<comment type="caution">
    <text evidence="2">The sequence shown here is derived from an EMBL/GenBank/DDBJ whole genome shotgun (WGS) entry which is preliminary data.</text>
</comment>
<dbReference type="Gene3D" id="3.30.420.10">
    <property type="entry name" value="Ribonuclease H-like superfamily/Ribonuclease H"/>
    <property type="match status" value="1"/>
</dbReference>
<evidence type="ECO:0000259" key="1">
    <source>
        <dbReference type="Pfam" id="PF13456"/>
    </source>
</evidence>
<name>A0ABR2G0H4_9ROSI</name>
<evidence type="ECO:0000313" key="2">
    <source>
        <dbReference type="EMBL" id="KAK8589723.1"/>
    </source>
</evidence>
<dbReference type="InterPro" id="IPR044730">
    <property type="entry name" value="RNase_H-like_dom_plant"/>
</dbReference>
<proteinExistence type="predicted"/>
<dbReference type="EMBL" id="JBBPBM010000004">
    <property type="protein sequence ID" value="KAK8589723.1"/>
    <property type="molecule type" value="Genomic_DNA"/>
</dbReference>
<accession>A0ABR2G0H4</accession>
<dbReference type="CDD" id="cd06222">
    <property type="entry name" value="RNase_H_like"/>
    <property type="match status" value="1"/>
</dbReference>
<dbReference type="InterPro" id="IPR002156">
    <property type="entry name" value="RNaseH_domain"/>
</dbReference>